<dbReference type="Proteomes" id="UP000252603">
    <property type="component" value="Unassembled WGS sequence"/>
</dbReference>
<dbReference type="RefSeq" id="WP_023286278.1">
    <property type="nucleotide sequence ID" value="NZ_AP021880.1"/>
</dbReference>
<feature type="region of interest" description="Disordered" evidence="1">
    <location>
        <begin position="141"/>
        <end position="197"/>
    </location>
</feature>
<protein>
    <submittedName>
        <fullName evidence="2">Uncharacterized protein</fullName>
    </submittedName>
</protein>
<reference evidence="2 3" key="1">
    <citation type="submission" date="2018-07" db="EMBL/GenBank/DDBJ databases">
        <authorList>
            <consortium name="Pathogen Informatics"/>
        </authorList>
    </citation>
    <scope>NUCLEOTIDE SEQUENCE [LARGE SCALE GENOMIC DNA]</scope>
    <source>
        <strain evidence="2 3">4300STDY6470422</strain>
    </source>
</reference>
<dbReference type="AlphaFoldDB" id="A0A263K5U6"/>
<dbReference type="EMBL" id="UFEU01000025">
    <property type="protein sequence ID" value="SSK60432.1"/>
    <property type="molecule type" value="Genomic_DNA"/>
</dbReference>
<gene>
    <name evidence="2" type="ORF">SAMEA4364603_05114</name>
</gene>
<feature type="region of interest" description="Disordered" evidence="1">
    <location>
        <begin position="280"/>
        <end position="302"/>
    </location>
</feature>
<name>A0A263K5U6_KLEPN</name>
<organism evidence="2 3">
    <name type="scientific">Klebsiella pneumoniae</name>
    <dbReference type="NCBI Taxonomy" id="573"/>
    <lineage>
        <taxon>Bacteria</taxon>
        <taxon>Pseudomonadati</taxon>
        <taxon>Pseudomonadota</taxon>
        <taxon>Gammaproteobacteria</taxon>
        <taxon>Enterobacterales</taxon>
        <taxon>Enterobacteriaceae</taxon>
        <taxon>Klebsiella/Raoultella group</taxon>
        <taxon>Klebsiella</taxon>
        <taxon>Klebsiella pneumoniae complex</taxon>
    </lineage>
</organism>
<sequence length="302" mass="33602">MRDYATVAPQFWLGKTGRELRKKGAEAQVVSFYLMTSPHANMLGLYYLPILYIAHETGLGLEGASKGLKSTIEAGFCSYDEDTEMVWVHEMAAYQVGKALKPGDNRCAGVRSEYASLTENPFLSLFYERYKDDFHLNVKRESCPTPEGASKGLRSQDQEQDQEQEQDKDLSGHGSATPPDGGSSDEAPSEKPKSSYPEEFELAWREYPKRAGGNSKVDAFKAWTARIKSGATAQELTDGVRRYADYVTAAGKLNTEYVKQASTFFGPSKHYEELWSFEVPTGKRDPNSISQPDKLIPSGFRG</sequence>
<evidence type="ECO:0000313" key="2">
    <source>
        <dbReference type="EMBL" id="SSK60432.1"/>
    </source>
</evidence>
<evidence type="ECO:0000256" key="1">
    <source>
        <dbReference type="SAM" id="MobiDB-lite"/>
    </source>
</evidence>
<accession>A0A263K5U6</accession>
<evidence type="ECO:0000313" key="3">
    <source>
        <dbReference type="Proteomes" id="UP000252603"/>
    </source>
</evidence>
<proteinExistence type="predicted"/>